<dbReference type="VEuPathDB" id="FungiDB:RhiirA1_454002"/>
<dbReference type="Proteomes" id="UP000234323">
    <property type="component" value="Unassembled WGS sequence"/>
</dbReference>
<dbReference type="AlphaFoldDB" id="A0A2I1H9E6"/>
<comment type="caution">
    <text evidence="1">The sequence shown here is derived from an EMBL/GenBank/DDBJ whole genome shotgun (WGS) entry which is preliminary data.</text>
</comment>
<dbReference type="VEuPathDB" id="FungiDB:RhiirFUN_011454"/>
<protein>
    <submittedName>
        <fullName evidence="1">Uncharacterized protein</fullName>
    </submittedName>
</protein>
<gene>
    <name evidence="1" type="ORF">RhiirA4_504357</name>
</gene>
<accession>A0A2I1H9E6</accession>
<dbReference type="VEuPathDB" id="FungiDB:FUN_022562"/>
<reference evidence="1 2" key="1">
    <citation type="submission" date="2015-10" db="EMBL/GenBank/DDBJ databases">
        <title>Genome analyses suggest a sexual origin of heterokaryosis in a supposedly ancient asexual fungus.</title>
        <authorList>
            <person name="Ropars J."/>
            <person name="Sedzielewska K."/>
            <person name="Noel J."/>
            <person name="Charron P."/>
            <person name="Farinelli L."/>
            <person name="Marton T."/>
            <person name="Kruger M."/>
            <person name="Pelin A."/>
            <person name="Brachmann A."/>
            <person name="Corradi N."/>
        </authorList>
    </citation>
    <scope>NUCLEOTIDE SEQUENCE [LARGE SCALE GENOMIC DNA]</scope>
    <source>
        <strain evidence="1 2">A4</strain>
    </source>
</reference>
<name>A0A2I1H9E6_9GLOM</name>
<evidence type="ECO:0000313" key="1">
    <source>
        <dbReference type="EMBL" id="PKY55475.1"/>
    </source>
</evidence>
<organism evidence="1 2">
    <name type="scientific">Rhizophagus irregularis</name>
    <dbReference type="NCBI Taxonomy" id="588596"/>
    <lineage>
        <taxon>Eukaryota</taxon>
        <taxon>Fungi</taxon>
        <taxon>Fungi incertae sedis</taxon>
        <taxon>Mucoromycota</taxon>
        <taxon>Glomeromycotina</taxon>
        <taxon>Glomeromycetes</taxon>
        <taxon>Glomerales</taxon>
        <taxon>Glomeraceae</taxon>
        <taxon>Rhizophagus</taxon>
    </lineage>
</organism>
<dbReference type="EMBL" id="LLXI01001866">
    <property type="protein sequence ID" value="PKY55475.1"/>
    <property type="molecule type" value="Genomic_DNA"/>
</dbReference>
<sequence length="273" mass="32194">MQRFCRHNYDKIILAFLSDIYYWKMIQHPIINTLEKHLNIFDEYPVENFHSLLRRHTSAKVSTGKSLRRDALFLDHCFFIWIFFNNLWQNPNKIDIRKEGKKVKKDYCYLPGIEARFSFGVLPLGYHSNYCPVISKLCDHPQCTNLSWDNGQVLICGHGYHETCFYNLGLRCLHCFNYLSNSIEELSQSYNQRLRMNEDVDNWMDVETQNDEEELDNAETISKRTEIDIELKKKISEFVENCVLVESIELPPISGSALKDITNISGFKQFIRV</sequence>
<proteinExistence type="predicted"/>
<keyword evidence="2" id="KW-1185">Reference proteome</keyword>
<evidence type="ECO:0000313" key="2">
    <source>
        <dbReference type="Proteomes" id="UP000234323"/>
    </source>
</evidence>